<dbReference type="FunFam" id="3.40.50.300:FF:000098">
    <property type="entry name" value="Probable GTP-binding protein EngB"/>
    <property type="match status" value="1"/>
</dbReference>
<dbReference type="GO" id="GO:0046872">
    <property type="term" value="F:metal ion binding"/>
    <property type="evidence" value="ECO:0007669"/>
    <property type="project" value="UniProtKB-KW"/>
</dbReference>
<dbReference type="InterPro" id="IPR030393">
    <property type="entry name" value="G_ENGB_dom"/>
</dbReference>
<dbReference type="InterPro" id="IPR019987">
    <property type="entry name" value="GTP-bd_ribosome_bio_YsxC"/>
</dbReference>
<dbReference type="Pfam" id="PF01926">
    <property type="entry name" value="MMR_HSR1"/>
    <property type="match status" value="1"/>
</dbReference>
<evidence type="ECO:0000313" key="13">
    <source>
        <dbReference type="Proteomes" id="UP000537126"/>
    </source>
</evidence>
<evidence type="ECO:0000259" key="11">
    <source>
        <dbReference type="PROSITE" id="PS51706"/>
    </source>
</evidence>
<proteinExistence type="inferred from homology"/>
<evidence type="ECO:0000256" key="5">
    <source>
        <dbReference type="ARBA" id="ARBA00022741"/>
    </source>
</evidence>
<evidence type="ECO:0000256" key="2">
    <source>
        <dbReference type="ARBA" id="ARBA00009638"/>
    </source>
</evidence>
<keyword evidence="13" id="KW-1185">Reference proteome</keyword>
<evidence type="ECO:0000256" key="10">
    <source>
        <dbReference type="HAMAP-Rule" id="MF_00321"/>
    </source>
</evidence>
<name>A0A846MQP1_9BACT</name>
<keyword evidence="3 10" id="KW-0132">Cell division</keyword>
<comment type="caution">
    <text evidence="12">The sequence shown here is derived from an EMBL/GenBank/DDBJ whole genome shotgun (WGS) entry which is preliminary data.</text>
</comment>
<keyword evidence="9 10" id="KW-0131">Cell cycle</keyword>
<accession>A0A846MQP1</accession>
<dbReference type="AlphaFoldDB" id="A0A846MQP1"/>
<keyword evidence="6" id="KW-0460">Magnesium</keyword>
<gene>
    <name evidence="10" type="primary">engB</name>
    <name evidence="12" type="ORF">FHS56_001205</name>
</gene>
<evidence type="ECO:0000256" key="6">
    <source>
        <dbReference type="ARBA" id="ARBA00022842"/>
    </source>
</evidence>
<dbReference type="InterPro" id="IPR027417">
    <property type="entry name" value="P-loop_NTPase"/>
</dbReference>
<organism evidence="12 13">
    <name type="scientific">Thermonema lapsum</name>
    <dbReference type="NCBI Taxonomy" id="28195"/>
    <lineage>
        <taxon>Bacteria</taxon>
        <taxon>Pseudomonadati</taxon>
        <taxon>Bacteroidota</taxon>
        <taxon>Cytophagia</taxon>
        <taxon>Cytophagales</taxon>
        <taxon>Thermonemataceae</taxon>
        <taxon>Thermonema</taxon>
    </lineage>
</organism>
<evidence type="ECO:0000313" key="12">
    <source>
        <dbReference type="EMBL" id="NIK73692.1"/>
    </source>
</evidence>
<keyword evidence="7 10" id="KW-0342">GTP-binding</keyword>
<feature type="domain" description="EngB-type G" evidence="11">
    <location>
        <begin position="19"/>
        <end position="194"/>
    </location>
</feature>
<dbReference type="CDD" id="cd01876">
    <property type="entry name" value="YihA_EngB"/>
    <property type="match status" value="1"/>
</dbReference>
<keyword evidence="4" id="KW-0479">Metal-binding</keyword>
<reference evidence="12 13" key="1">
    <citation type="submission" date="2020-03" db="EMBL/GenBank/DDBJ databases">
        <title>Genomic Encyclopedia of Type Strains, Phase IV (KMG-IV): sequencing the most valuable type-strain genomes for metagenomic binning, comparative biology and taxonomic classification.</title>
        <authorList>
            <person name="Goeker M."/>
        </authorList>
    </citation>
    <scope>NUCLEOTIDE SEQUENCE [LARGE SCALE GENOMIC DNA]</scope>
    <source>
        <strain evidence="12 13">DSM 5718</strain>
    </source>
</reference>
<dbReference type="PROSITE" id="PS51706">
    <property type="entry name" value="G_ENGB"/>
    <property type="match status" value="1"/>
</dbReference>
<comment type="function">
    <text evidence="10">Necessary for normal cell division and for the maintenance of normal septation.</text>
</comment>
<comment type="cofactor">
    <cofactor evidence="1">
        <name>Mg(2+)</name>
        <dbReference type="ChEBI" id="CHEBI:18420"/>
    </cofactor>
</comment>
<evidence type="ECO:0000256" key="4">
    <source>
        <dbReference type="ARBA" id="ARBA00022723"/>
    </source>
</evidence>
<dbReference type="InterPro" id="IPR006073">
    <property type="entry name" value="GTP-bd"/>
</dbReference>
<dbReference type="GO" id="GO:0005525">
    <property type="term" value="F:GTP binding"/>
    <property type="evidence" value="ECO:0007669"/>
    <property type="project" value="UniProtKB-UniRule"/>
</dbReference>
<evidence type="ECO:0000256" key="7">
    <source>
        <dbReference type="ARBA" id="ARBA00023134"/>
    </source>
</evidence>
<protein>
    <recommendedName>
        <fullName evidence="10">Probable GTP-binding protein EngB</fullName>
    </recommendedName>
</protein>
<dbReference type="Proteomes" id="UP000537126">
    <property type="component" value="Unassembled WGS sequence"/>
</dbReference>
<sequence length="217" mass="24976">MKAAFIKSSKAVEDCPFPDKPEYAFIGRSNVGKSSLINMLVQRKNLAATSAQPGKTRLINHFLVDERWYLADLPGYGYAKVSKQERAAWQKMINDYLTRRPNLMCTFVLMDLRLEPQAIDIEMVERLGSAGLPLAFVFTKADKLSRSQQQSNFARYRHTLLKIWEELPPCFITSATEGIGREDILQFIEEVNQRFVFEPNEFKRLAKGKAPRHDEEE</sequence>
<comment type="similarity">
    <text evidence="2 10">Belongs to the TRAFAC class TrmE-Era-EngA-EngB-Septin-like GTPase superfamily. EngB GTPase family.</text>
</comment>
<dbReference type="PANTHER" id="PTHR11649">
    <property type="entry name" value="MSS1/TRME-RELATED GTP-BINDING PROTEIN"/>
    <property type="match status" value="1"/>
</dbReference>
<dbReference type="EMBL" id="JAASRN010000002">
    <property type="protein sequence ID" value="NIK73692.1"/>
    <property type="molecule type" value="Genomic_DNA"/>
</dbReference>
<dbReference type="HAMAP" id="MF_00321">
    <property type="entry name" value="GTPase_EngB"/>
    <property type="match status" value="1"/>
</dbReference>
<dbReference type="Gene3D" id="3.40.50.300">
    <property type="entry name" value="P-loop containing nucleotide triphosphate hydrolases"/>
    <property type="match status" value="1"/>
</dbReference>
<evidence type="ECO:0000256" key="8">
    <source>
        <dbReference type="ARBA" id="ARBA00023210"/>
    </source>
</evidence>
<evidence type="ECO:0000256" key="9">
    <source>
        <dbReference type="ARBA" id="ARBA00023306"/>
    </source>
</evidence>
<dbReference type="SUPFAM" id="SSF52540">
    <property type="entry name" value="P-loop containing nucleoside triphosphate hydrolases"/>
    <property type="match status" value="1"/>
</dbReference>
<dbReference type="PANTHER" id="PTHR11649:SF13">
    <property type="entry name" value="ENGB-TYPE G DOMAIN-CONTAINING PROTEIN"/>
    <property type="match status" value="1"/>
</dbReference>
<keyword evidence="8 10" id="KW-0717">Septation</keyword>
<dbReference type="RefSeq" id="WP_166918968.1">
    <property type="nucleotide sequence ID" value="NZ_JAASRN010000002.1"/>
</dbReference>
<keyword evidence="5 10" id="KW-0547">Nucleotide-binding</keyword>
<dbReference type="NCBIfam" id="TIGR03598">
    <property type="entry name" value="GTPase_YsxC"/>
    <property type="match status" value="1"/>
</dbReference>
<evidence type="ECO:0000256" key="3">
    <source>
        <dbReference type="ARBA" id="ARBA00022618"/>
    </source>
</evidence>
<dbReference type="GO" id="GO:0000917">
    <property type="term" value="P:division septum assembly"/>
    <property type="evidence" value="ECO:0007669"/>
    <property type="project" value="UniProtKB-KW"/>
</dbReference>
<evidence type="ECO:0000256" key="1">
    <source>
        <dbReference type="ARBA" id="ARBA00001946"/>
    </source>
</evidence>